<sequence>MEDFMAAAAQVVGGAVLQEIVSRGASLVLGKRKDKASQGQYQERLKKAVHEVEFVLERTAKLPITEVSLLRDRIELKRDFIQAGCFLLNKHKKSKTPQGTATRPAAMFPVSSFISISKDELWLTCDDVERFEQFADSARNILTHVESGCSLRRWMSFSTPLVRHLFEWKTLTYRRVQAEQERRFCMWPARLEEERGVEAHIEYKYLDRSRLEKSFSLWFALRLSESTDIAGVAMDCLQSLASQFKFVADTAMGELTLLANLQDVSHSNAPPWLGIQEDHYKIIQKCRPDPLCCKARGHGPCAANSIESTELSHVLPEEVILFKFKCYISALEYSSGSSSHEAGKRSVVRDQRPPLKLTVSLHPHYVHDERLQANYTVEVIGDNHEECIDVSIQRVSETVRSNSINCFLQQPQITKYSIRWVTKHGIAKFDVKKRKHIKEQVLPKAGPRPEQMQRQSCRRGHRQRRPK</sequence>
<feature type="region of interest" description="Disordered" evidence="1">
    <location>
        <begin position="440"/>
        <end position="467"/>
    </location>
</feature>
<protein>
    <submittedName>
        <fullName evidence="2">Uncharacterized protein</fullName>
    </submittedName>
</protein>
<dbReference type="PANTHER" id="PTHR33377:SF4">
    <property type="entry name" value="OS07G0285800 PROTEIN"/>
    <property type="match status" value="1"/>
</dbReference>
<proteinExistence type="predicted"/>
<dbReference type="PANTHER" id="PTHR33377">
    <property type="entry name" value="OS10G0134700 PROTEIN-RELATED"/>
    <property type="match status" value="1"/>
</dbReference>
<accession>A0ABC9GDG2</accession>
<dbReference type="Proteomes" id="UP001497457">
    <property type="component" value="Chromosome 8b"/>
</dbReference>
<keyword evidence="3" id="KW-1185">Reference proteome</keyword>
<evidence type="ECO:0000313" key="3">
    <source>
        <dbReference type="Proteomes" id="UP001497457"/>
    </source>
</evidence>
<organism evidence="2 3">
    <name type="scientific">Urochloa decumbens</name>
    <dbReference type="NCBI Taxonomy" id="240449"/>
    <lineage>
        <taxon>Eukaryota</taxon>
        <taxon>Viridiplantae</taxon>
        <taxon>Streptophyta</taxon>
        <taxon>Embryophyta</taxon>
        <taxon>Tracheophyta</taxon>
        <taxon>Spermatophyta</taxon>
        <taxon>Magnoliopsida</taxon>
        <taxon>Liliopsida</taxon>
        <taxon>Poales</taxon>
        <taxon>Poaceae</taxon>
        <taxon>PACMAD clade</taxon>
        <taxon>Panicoideae</taxon>
        <taxon>Panicodae</taxon>
        <taxon>Paniceae</taxon>
        <taxon>Melinidinae</taxon>
        <taxon>Urochloa</taxon>
    </lineage>
</organism>
<dbReference type="SMART" id="SM01157">
    <property type="entry name" value="DUF1719"/>
    <property type="match status" value="1"/>
</dbReference>
<evidence type="ECO:0000256" key="1">
    <source>
        <dbReference type="SAM" id="MobiDB-lite"/>
    </source>
</evidence>
<reference evidence="2" key="1">
    <citation type="submission" date="2024-10" db="EMBL/GenBank/DDBJ databases">
        <authorList>
            <person name="Ryan C."/>
        </authorList>
    </citation>
    <scope>NUCLEOTIDE SEQUENCE [LARGE SCALE GENOMIC DNA]</scope>
</reference>
<dbReference type="Pfam" id="PF08224">
    <property type="entry name" value="DUF1719"/>
    <property type="match status" value="1"/>
</dbReference>
<name>A0ABC9GDG2_9POAL</name>
<feature type="compositionally biased region" description="Basic residues" evidence="1">
    <location>
        <begin position="456"/>
        <end position="467"/>
    </location>
</feature>
<dbReference type="AlphaFoldDB" id="A0ABC9GDG2"/>
<dbReference type="EMBL" id="OZ075118">
    <property type="protein sequence ID" value="CAL5091665.1"/>
    <property type="molecule type" value="Genomic_DNA"/>
</dbReference>
<gene>
    <name evidence="2" type="ORF">URODEC1_LOCUS114491</name>
</gene>
<evidence type="ECO:0000313" key="2">
    <source>
        <dbReference type="EMBL" id="CAL5091665.1"/>
    </source>
</evidence>
<dbReference type="InterPro" id="IPR013181">
    <property type="entry name" value="DUF1719"/>
</dbReference>